<evidence type="ECO:0000313" key="3">
    <source>
        <dbReference type="Proteomes" id="UP000191024"/>
    </source>
</evidence>
<dbReference type="Proteomes" id="UP000191024">
    <property type="component" value="Chromosome A"/>
</dbReference>
<sequence length="367" mass="41352">MPRKYLGERIDRSHDFQRPASLTLTDLDLQNIPELPTHYMEYDDGIKNSNTVEIVGQKGRRISRQFGGTIKLKQRLSSVPELFLHNFNRRQEKTDPKPSVAEGPAMHGAKSHRDRVRQSSSPFLTTAPRPSPPDVLDLTLKTPLMVYPVQFDTALEPMQDAESHYSGKSEGEIIYEEIIKAYSSNRRNASEPASVDSELPRSTARPKMLKKPVTRTMHPFINLADPLADPPFTQFVPVFDEPHDLQENISSPEYNSSGVSDPSSVEEEFSDLGSIVESLVQPATRSQSPHRSENSNDDETYFSAEDVQPLKSSAHCSMRKLRRLIVTPKIVAMEDLVTDSQDDSDQRIEQEVQDLEINDASSSVYDL</sequence>
<dbReference type="OrthoDB" id="4036231at2759"/>
<feature type="region of interest" description="Disordered" evidence="1">
    <location>
        <begin position="245"/>
        <end position="306"/>
    </location>
</feature>
<proteinExistence type="predicted"/>
<feature type="compositionally biased region" description="Polar residues" evidence="1">
    <location>
        <begin position="247"/>
        <end position="263"/>
    </location>
</feature>
<reference evidence="2 3" key="1">
    <citation type="submission" date="2016-03" db="EMBL/GenBank/DDBJ databases">
        <authorList>
            <person name="Devillers H."/>
        </authorList>
    </citation>
    <scope>NUCLEOTIDE SEQUENCE [LARGE SCALE GENOMIC DNA]</scope>
    <source>
        <strain evidence="2">CBS 11717</strain>
    </source>
</reference>
<gene>
    <name evidence="2" type="ORF">LAMI_0A04632G</name>
</gene>
<keyword evidence="3" id="KW-1185">Reference proteome</keyword>
<organism evidence="2 3">
    <name type="scientific">Lachancea mirantina</name>
    <dbReference type="NCBI Taxonomy" id="1230905"/>
    <lineage>
        <taxon>Eukaryota</taxon>
        <taxon>Fungi</taxon>
        <taxon>Dikarya</taxon>
        <taxon>Ascomycota</taxon>
        <taxon>Saccharomycotina</taxon>
        <taxon>Saccharomycetes</taxon>
        <taxon>Saccharomycetales</taxon>
        <taxon>Saccharomycetaceae</taxon>
        <taxon>Lachancea</taxon>
    </lineage>
</organism>
<feature type="region of interest" description="Disordered" evidence="1">
    <location>
        <begin position="88"/>
        <end position="135"/>
    </location>
</feature>
<feature type="region of interest" description="Disordered" evidence="1">
    <location>
        <begin position="185"/>
        <end position="207"/>
    </location>
</feature>
<dbReference type="EMBL" id="LT598462">
    <property type="protein sequence ID" value="SCU78438.1"/>
    <property type="molecule type" value="Genomic_DNA"/>
</dbReference>
<name>A0A1G4IP67_9SACH</name>
<accession>A0A1G4IP67</accession>
<evidence type="ECO:0000313" key="2">
    <source>
        <dbReference type="EMBL" id="SCU78438.1"/>
    </source>
</evidence>
<dbReference type="AlphaFoldDB" id="A0A1G4IP67"/>
<feature type="region of interest" description="Disordered" evidence="1">
    <location>
        <begin position="337"/>
        <end position="367"/>
    </location>
</feature>
<dbReference type="STRING" id="1230905.A0A1G4IP67"/>
<evidence type="ECO:0000256" key="1">
    <source>
        <dbReference type="SAM" id="MobiDB-lite"/>
    </source>
</evidence>
<protein>
    <submittedName>
        <fullName evidence="2">LAMI_0A04632g1_1</fullName>
    </submittedName>
</protein>